<organism evidence="2 3">
    <name type="scientific">Phytophthora palmivora</name>
    <dbReference type="NCBI Taxonomy" id="4796"/>
    <lineage>
        <taxon>Eukaryota</taxon>
        <taxon>Sar</taxon>
        <taxon>Stramenopiles</taxon>
        <taxon>Oomycota</taxon>
        <taxon>Peronosporomycetes</taxon>
        <taxon>Peronosporales</taxon>
        <taxon>Peronosporaceae</taxon>
        <taxon>Phytophthora</taxon>
    </lineage>
</organism>
<name>A0A2P4XXF5_9STRA</name>
<dbReference type="Pfam" id="PF00069">
    <property type="entry name" value="Pkinase"/>
    <property type="match status" value="1"/>
</dbReference>
<dbReference type="InterPro" id="IPR011009">
    <property type="entry name" value="Kinase-like_dom_sf"/>
</dbReference>
<dbReference type="AlphaFoldDB" id="A0A2P4XXF5"/>
<gene>
    <name evidence="2" type="ORF">PHPALM_13345</name>
</gene>
<accession>A0A2P4XXF5</accession>
<dbReference type="SMART" id="SM00220">
    <property type="entry name" value="S_TKc"/>
    <property type="match status" value="1"/>
</dbReference>
<dbReference type="InterPro" id="IPR051681">
    <property type="entry name" value="Ser/Thr_Kinases-Pseudokinases"/>
</dbReference>
<dbReference type="Gene3D" id="3.30.200.20">
    <property type="entry name" value="Phosphorylase Kinase, domain 1"/>
    <property type="match status" value="1"/>
</dbReference>
<dbReference type="InterPro" id="IPR000719">
    <property type="entry name" value="Prot_kinase_dom"/>
</dbReference>
<dbReference type="InterPro" id="IPR008271">
    <property type="entry name" value="Ser/Thr_kinase_AS"/>
</dbReference>
<reference evidence="2 3" key="1">
    <citation type="journal article" date="2017" name="Genome Biol. Evol.">
        <title>Phytophthora megakarya and P. palmivora, closely related causal agents of cacao black pod rot, underwent increases in genome sizes and gene numbers by different mechanisms.</title>
        <authorList>
            <person name="Ali S.S."/>
            <person name="Shao J."/>
            <person name="Lary D.J."/>
            <person name="Kronmiller B."/>
            <person name="Shen D."/>
            <person name="Strem M.D."/>
            <person name="Amoako-Attah I."/>
            <person name="Akrofi A.Y."/>
            <person name="Begoude B.A."/>
            <person name="Ten Hoopen G.M."/>
            <person name="Coulibaly K."/>
            <person name="Kebe B.I."/>
            <person name="Melnick R.L."/>
            <person name="Guiltinan M.J."/>
            <person name="Tyler B.M."/>
            <person name="Meinhardt L.W."/>
            <person name="Bailey B.A."/>
        </authorList>
    </citation>
    <scope>NUCLEOTIDE SEQUENCE [LARGE SCALE GENOMIC DNA]</scope>
    <source>
        <strain evidence="3">sbr112.9</strain>
    </source>
</reference>
<dbReference type="SUPFAM" id="SSF56112">
    <property type="entry name" value="Protein kinase-like (PK-like)"/>
    <property type="match status" value="1"/>
</dbReference>
<dbReference type="PROSITE" id="PS00108">
    <property type="entry name" value="PROTEIN_KINASE_ST"/>
    <property type="match status" value="1"/>
</dbReference>
<feature type="domain" description="Protein kinase" evidence="1">
    <location>
        <begin position="53"/>
        <end position="323"/>
    </location>
</feature>
<dbReference type="OrthoDB" id="127347at2759"/>
<evidence type="ECO:0000313" key="3">
    <source>
        <dbReference type="Proteomes" id="UP000237271"/>
    </source>
</evidence>
<protein>
    <submittedName>
        <fullName evidence="2">TKL/MLK protein kinase</fullName>
    </submittedName>
</protein>
<keyword evidence="2" id="KW-0418">Kinase</keyword>
<sequence>MEVDMHKLLLRRQQSADTGITDFSSSIGLGPQSLAGLWDDEIIATSRIPREKVLTQQLINRGGYGEVYYGLYNGQPVALKMLLPDLRKSIKHVNALLDEVRLLAMFDHPRIVHFVGIAWDSLSDLCVVMEYMEGGDLRALLALYEAQGHELGFDHTKVTIALHVAHALTYLHSLAPLVLHRDLKSKNILLSSDLQAKITDFGISRERADTTMTGGVGTSLWMAPEVMLGQRYDDKADIFSFGVVLSELDMHTLPYSHAKDKSNSGRKLPDSAILQMVALGKIRVEFSSGSLESVVMLANSCVSLNPKERPTAAEVLYRLQTILKQDFTVE</sequence>
<dbReference type="PANTHER" id="PTHR44329">
    <property type="entry name" value="SERINE/THREONINE-PROTEIN KINASE TNNI3K-RELATED"/>
    <property type="match status" value="1"/>
</dbReference>
<dbReference type="GO" id="GO:0005524">
    <property type="term" value="F:ATP binding"/>
    <property type="evidence" value="ECO:0007669"/>
    <property type="project" value="InterPro"/>
</dbReference>
<dbReference type="PIRSF" id="PIRSF000654">
    <property type="entry name" value="Integrin-linked_kinase"/>
    <property type="match status" value="1"/>
</dbReference>
<dbReference type="PROSITE" id="PS50011">
    <property type="entry name" value="PROTEIN_KINASE_DOM"/>
    <property type="match status" value="1"/>
</dbReference>
<dbReference type="PANTHER" id="PTHR44329:SF214">
    <property type="entry name" value="PROTEIN KINASE DOMAIN-CONTAINING PROTEIN"/>
    <property type="match status" value="1"/>
</dbReference>
<comment type="caution">
    <text evidence="2">The sequence shown here is derived from an EMBL/GenBank/DDBJ whole genome shotgun (WGS) entry which is preliminary data.</text>
</comment>
<dbReference type="Gene3D" id="1.10.510.10">
    <property type="entry name" value="Transferase(Phosphotransferase) domain 1"/>
    <property type="match status" value="1"/>
</dbReference>
<evidence type="ECO:0000259" key="1">
    <source>
        <dbReference type="PROSITE" id="PS50011"/>
    </source>
</evidence>
<keyword evidence="2" id="KW-0808">Transferase</keyword>
<evidence type="ECO:0000313" key="2">
    <source>
        <dbReference type="EMBL" id="POM70243.1"/>
    </source>
</evidence>
<proteinExistence type="predicted"/>
<dbReference type="EMBL" id="NCKW01007212">
    <property type="protein sequence ID" value="POM70243.1"/>
    <property type="molecule type" value="Genomic_DNA"/>
</dbReference>
<dbReference type="GO" id="GO:0004674">
    <property type="term" value="F:protein serine/threonine kinase activity"/>
    <property type="evidence" value="ECO:0007669"/>
    <property type="project" value="TreeGrafter"/>
</dbReference>
<dbReference type="Proteomes" id="UP000237271">
    <property type="component" value="Unassembled WGS sequence"/>
</dbReference>
<keyword evidence="3" id="KW-1185">Reference proteome</keyword>